<dbReference type="Ensembl" id="ENSCLMT00005021935.1">
    <property type="protein sequence ID" value="ENSCLMP00005020877.1"/>
    <property type="gene ID" value="ENSCLMG00005010454.1"/>
</dbReference>
<evidence type="ECO:0000256" key="2">
    <source>
        <dbReference type="ARBA" id="ARBA00022771"/>
    </source>
</evidence>
<reference evidence="8" key="2">
    <citation type="submission" date="2025-09" db="UniProtKB">
        <authorList>
            <consortium name="Ensembl"/>
        </authorList>
    </citation>
    <scope>IDENTIFICATION</scope>
</reference>
<keyword evidence="9" id="KW-1185">Reference proteome</keyword>
<evidence type="ECO:0000313" key="9">
    <source>
        <dbReference type="Proteomes" id="UP000694565"/>
    </source>
</evidence>
<dbReference type="InterPro" id="IPR027370">
    <property type="entry name" value="Znf-RING_euk"/>
</dbReference>
<accession>A0A8C2XME2</accession>
<keyword evidence="2 4" id="KW-0863">Zinc-finger</keyword>
<dbReference type="PANTHER" id="PTHR22791">
    <property type="entry name" value="RING-TYPE DOMAIN-CONTAINING PROTEIN"/>
    <property type="match status" value="1"/>
</dbReference>
<dbReference type="GO" id="GO:0008270">
    <property type="term" value="F:zinc ion binding"/>
    <property type="evidence" value="ECO:0007669"/>
    <property type="project" value="UniProtKB-KW"/>
</dbReference>
<dbReference type="InterPro" id="IPR051435">
    <property type="entry name" value="RING_finger_E3_ubiq-ligases"/>
</dbReference>
<evidence type="ECO:0000256" key="4">
    <source>
        <dbReference type="PROSITE-ProRule" id="PRU00175"/>
    </source>
</evidence>
<evidence type="ECO:0000259" key="7">
    <source>
        <dbReference type="PROSITE" id="PS50089"/>
    </source>
</evidence>
<dbReference type="Gene3D" id="3.30.40.10">
    <property type="entry name" value="Zinc/RING finger domain, C3HC4 (zinc finger)"/>
    <property type="match status" value="1"/>
</dbReference>
<name>A0A8C2XME2_CYCLU</name>
<evidence type="ECO:0000256" key="6">
    <source>
        <dbReference type="SAM" id="Phobius"/>
    </source>
</evidence>
<reference evidence="8" key="1">
    <citation type="submission" date="2025-08" db="UniProtKB">
        <authorList>
            <consortium name="Ensembl"/>
        </authorList>
    </citation>
    <scope>IDENTIFICATION</scope>
</reference>
<proteinExistence type="predicted"/>
<keyword evidence="6" id="KW-0472">Membrane</keyword>
<dbReference type="SUPFAM" id="SSF57850">
    <property type="entry name" value="RING/U-box"/>
    <property type="match status" value="1"/>
</dbReference>
<dbReference type="InterPro" id="IPR013083">
    <property type="entry name" value="Znf_RING/FYVE/PHD"/>
</dbReference>
<dbReference type="GO" id="GO:0016567">
    <property type="term" value="P:protein ubiquitination"/>
    <property type="evidence" value="ECO:0007669"/>
    <property type="project" value="TreeGrafter"/>
</dbReference>
<dbReference type="InterPro" id="IPR017907">
    <property type="entry name" value="Znf_RING_CS"/>
</dbReference>
<dbReference type="Proteomes" id="UP000694565">
    <property type="component" value="Unplaced"/>
</dbReference>
<feature type="transmembrane region" description="Helical" evidence="6">
    <location>
        <begin position="321"/>
        <end position="344"/>
    </location>
</feature>
<dbReference type="SMART" id="SM00184">
    <property type="entry name" value="RING"/>
    <property type="match status" value="1"/>
</dbReference>
<dbReference type="GeneTree" id="ENSGT00940000166999"/>
<dbReference type="AlphaFoldDB" id="A0A8C2XME2"/>
<keyword evidence="6" id="KW-0812">Transmembrane</keyword>
<keyword evidence="1" id="KW-0479">Metal-binding</keyword>
<keyword evidence="3" id="KW-0862">Zinc</keyword>
<dbReference type="InterPro" id="IPR001841">
    <property type="entry name" value="Znf_RING"/>
</dbReference>
<evidence type="ECO:0000313" key="8">
    <source>
        <dbReference type="Ensembl" id="ENSCLMP00005020877.1"/>
    </source>
</evidence>
<dbReference type="GO" id="GO:0061630">
    <property type="term" value="F:ubiquitin protein ligase activity"/>
    <property type="evidence" value="ECO:0007669"/>
    <property type="project" value="TreeGrafter"/>
</dbReference>
<feature type="domain" description="RING-type" evidence="7">
    <location>
        <begin position="182"/>
        <end position="229"/>
    </location>
</feature>
<dbReference type="PROSITE" id="PS00518">
    <property type="entry name" value="ZF_RING_1"/>
    <property type="match status" value="1"/>
</dbReference>
<evidence type="ECO:0000256" key="1">
    <source>
        <dbReference type="ARBA" id="ARBA00022723"/>
    </source>
</evidence>
<evidence type="ECO:0000256" key="3">
    <source>
        <dbReference type="ARBA" id="ARBA00022833"/>
    </source>
</evidence>
<feature type="compositionally biased region" description="Polar residues" evidence="5">
    <location>
        <begin position="65"/>
        <end position="83"/>
    </location>
</feature>
<feature type="region of interest" description="Disordered" evidence="5">
    <location>
        <begin position="58"/>
        <end position="83"/>
    </location>
</feature>
<dbReference type="Pfam" id="PF13445">
    <property type="entry name" value="zf-RING_UBOX"/>
    <property type="match status" value="1"/>
</dbReference>
<sequence length="347" mass="37815">MFSFILRRMLHQERLHHFFIILHVTAVDSSHLCVSSQRHSSFSHSLLLRPFMNPDVNTIPPPYSPTGQNDISHHASLSATPSSPAVIQTSHSCVTVLSRTVPHYRASPGQHGGLDPSALPALGFAYRSWSQSSLVSVSRSTPCPAPDTPLSCQVSVIVPSPDLRLTPPPTGCSLDAGPDLECSICFSQFNNVFRCPKMLQCQHTFCLECLARINVKSAAPEAIQCPLCRGLTALPALGLPRLATNSDMLSYLPAAMQRVYSVRFLRNKGKLQVKRSSEGHRRWGRSSLDVGLPSPPAVARDAGVGLGDGLFLLMARPGCRVFLQTSVVVMMLLLSGIVVFLFIYNYA</sequence>
<protein>
    <recommendedName>
        <fullName evidence="7">RING-type domain-containing protein</fullName>
    </recommendedName>
</protein>
<dbReference type="PROSITE" id="PS50089">
    <property type="entry name" value="ZF_RING_2"/>
    <property type="match status" value="1"/>
</dbReference>
<dbReference type="PANTHER" id="PTHR22791:SF30">
    <property type="entry name" value="RING FINGER PROTEIN 223-LIKE"/>
    <property type="match status" value="1"/>
</dbReference>
<keyword evidence="6" id="KW-1133">Transmembrane helix</keyword>
<evidence type="ECO:0000256" key="5">
    <source>
        <dbReference type="SAM" id="MobiDB-lite"/>
    </source>
</evidence>
<organism evidence="8 9">
    <name type="scientific">Cyclopterus lumpus</name>
    <name type="common">Lumpsucker</name>
    <dbReference type="NCBI Taxonomy" id="8103"/>
    <lineage>
        <taxon>Eukaryota</taxon>
        <taxon>Metazoa</taxon>
        <taxon>Chordata</taxon>
        <taxon>Craniata</taxon>
        <taxon>Vertebrata</taxon>
        <taxon>Euteleostomi</taxon>
        <taxon>Actinopterygii</taxon>
        <taxon>Neopterygii</taxon>
        <taxon>Teleostei</taxon>
        <taxon>Neoteleostei</taxon>
        <taxon>Acanthomorphata</taxon>
        <taxon>Eupercaria</taxon>
        <taxon>Perciformes</taxon>
        <taxon>Cottioidei</taxon>
        <taxon>Cottales</taxon>
        <taxon>Cyclopteridae</taxon>
        <taxon>Cyclopterus</taxon>
    </lineage>
</organism>